<evidence type="ECO:0000256" key="1">
    <source>
        <dbReference type="SAM" id="MobiDB-lite"/>
    </source>
</evidence>
<dbReference type="PANTHER" id="PTHR14969">
    <property type="entry name" value="SPHINGOSINE-1-PHOSPHATE PHOSPHOHYDROLASE"/>
    <property type="match status" value="1"/>
</dbReference>
<dbReference type="OrthoDB" id="10266771at2759"/>
<dbReference type="GO" id="GO:0005635">
    <property type="term" value="C:nuclear envelope"/>
    <property type="evidence" value="ECO:0007669"/>
    <property type="project" value="TreeGrafter"/>
</dbReference>
<protein>
    <submittedName>
        <fullName evidence="3">(spotted green pufferfish) hypothetical protein</fullName>
    </submittedName>
</protein>
<keyword evidence="2" id="KW-0812">Transmembrane</keyword>
<comment type="caution">
    <text evidence="3">The sequence shown here is derived from an EMBL/GenBank/DDBJ whole genome shotgun (WGS) entry which is preliminary data.</text>
</comment>
<reference evidence="3" key="1">
    <citation type="journal article" date="2004" name="Nature">
        <title>Genome duplication in the teleost fish Tetraodon nigroviridis reveals the early vertebrate proto-karyotype.</title>
        <authorList>
            <person name="Jaillon O."/>
            <person name="Aury J.-M."/>
            <person name="Brunet F."/>
            <person name="Petit J.-L."/>
            <person name="Stange-Thomann N."/>
            <person name="Mauceli E."/>
            <person name="Bouneau L."/>
            <person name="Fischer C."/>
            <person name="Ozouf-Costaz C."/>
            <person name="Bernot A."/>
            <person name="Nicaud S."/>
            <person name="Jaffe D."/>
            <person name="Fisher S."/>
            <person name="Lutfalla G."/>
            <person name="Dossat C."/>
            <person name="Segurens B."/>
            <person name="Dasilva C."/>
            <person name="Salanoubat M."/>
            <person name="Levy M."/>
            <person name="Boudet N."/>
            <person name="Castellano S."/>
            <person name="Anthouard V."/>
            <person name="Jubin C."/>
            <person name="Castelli V."/>
            <person name="Katinka M."/>
            <person name="Vacherie B."/>
            <person name="Biemont C."/>
            <person name="Skalli Z."/>
            <person name="Cattolico L."/>
            <person name="Poulain J."/>
            <person name="De Berardinis V."/>
            <person name="Cruaud C."/>
            <person name="Duprat S."/>
            <person name="Brottier P."/>
            <person name="Coutanceau J.-P."/>
            <person name="Gouzy J."/>
            <person name="Parra G."/>
            <person name="Lardier G."/>
            <person name="Chapple C."/>
            <person name="McKernan K.J."/>
            <person name="McEwan P."/>
            <person name="Bosak S."/>
            <person name="Kellis M."/>
            <person name="Volff J.-N."/>
            <person name="Guigo R."/>
            <person name="Zody M.C."/>
            <person name="Mesirov J."/>
            <person name="Lindblad-Toh K."/>
            <person name="Birren B."/>
            <person name="Nusbaum C."/>
            <person name="Kahn D."/>
            <person name="Robinson-Rechavi M."/>
            <person name="Laudet V."/>
            <person name="Schachter V."/>
            <person name="Quetier F."/>
            <person name="Saurin W."/>
            <person name="Scarpelli C."/>
            <person name="Wincker P."/>
            <person name="Lander E.S."/>
            <person name="Weissenbach J."/>
            <person name="Roest Crollius H."/>
        </authorList>
    </citation>
    <scope>NUCLEOTIDE SEQUENCE [LARGE SCALE GENOMIC DNA]</scope>
</reference>
<keyword evidence="2" id="KW-0472">Membrane</keyword>
<name>Q4RGS9_TETNG</name>
<proteinExistence type="predicted"/>
<keyword evidence="2" id="KW-1133">Transmembrane helix</keyword>
<feature type="compositionally biased region" description="Gly residues" evidence="1">
    <location>
        <begin position="29"/>
        <end position="40"/>
    </location>
</feature>
<organism evidence="3">
    <name type="scientific">Tetraodon nigroviridis</name>
    <name type="common">Spotted green pufferfish</name>
    <name type="synonym">Chelonodon nigroviridis</name>
    <dbReference type="NCBI Taxonomy" id="99883"/>
    <lineage>
        <taxon>Eukaryota</taxon>
        <taxon>Metazoa</taxon>
        <taxon>Chordata</taxon>
        <taxon>Craniata</taxon>
        <taxon>Vertebrata</taxon>
        <taxon>Euteleostomi</taxon>
        <taxon>Actinopterygii</taxon>
        <taxon>Neopterygii</taxon>
        <taxon>Teleostei</taxon>
        <taxon>Neoteleostei</taxon>
        <taxon>Acanthomorphata</taxon>
        <taxon>Eupercaria</taxon>
        <taxon>Tetraodontiformes</taxon>
        <taxon>Tetradontoidea</taxon>
        <taxon>Tetraodontidae</taxon>
        <taxon>Tetraodon</taxon>
    </lineage>
</organism>
<dbReference type="GO" id="GO:0042392">
    <property type="term" value="F:sphingosine-1-phosphate phosphatase activity"/>
    <property type="evidence" value="ECO:0007669"/>
    <property type="project" value="TreeGrafter"/>
</dbReference>
<dbReference type="CDD" id="cd03391">
    <property type="entry name" value="PAP2_containing_2_like"/>
    <property type="match status" value="1"/>
</dbReference>
<feature type="transmembrane region" description="Helical" evidence="2">
    <location>
        <begin position="156"/>
        <end position="177"/>
    </location>
</feature>
<reference evidence="3" key="2">
    <citation type="submission" date="2004-02" db="EMBL/GenBank/DDBJ databases">
        <authorList>
            <consortium name="Genoscope"/>
            <consortium name="Whitehead Institute Centre for Genome Research"/>
        </authorList>
    </citation>
    <scope>NUCLEOTIDE SEQUENCE</scope>
</reference>
<feature type="transmembrane region" description="Helical" evidence="2">
    <location>
        <begin position="124"/>
        <end position="144"/>
    </location>
</feature>
<dbReference type="AlphaFoldDB" id="Q4RGS9"/>
<accession>Q4RGS9</accession>
<evidence type="ECO:0000313" key="3">
    <source>
        <dbReference type="EMBL" id="CAG12403.1"/>
    </source>
</evidence>
<dbReference type="KEGG" id="tng:GSTEN00034669G001"/>
<dbReference type="EMBL" id="CAAE01015093">
    <property type="protein sequence ID" value="CAG12403.1"/>
    <property type="molecule type" value="Genomic_DNA"/>
</dbReference>
<feature type="compositionally biased region" description="Basic and acidic residues" evidence="1">
    <location>
        <begin position="66"/>
        <end position="78"/>
    </location>
</feature>
<feature type="compositionally biased region" description="Polar residues" evidence="1">
    <location>
        <begin position="41"/>
        <end position="58"/>
    </location>
</feature>
<feature type="region of interest" description="Disordered" evidence="1">
    <location>
        <begin position="1"/>
        <end position="80"/>
    </location>
</feature>
<dbReference type="PANTHER" id="PTHR14969:SF17">
    <property type="entry name" value="INACTIVE PHOSPHOLIPID PHOSPHATASE 7"/>
    <property type="match status" value="1"/>
</dbReference>
<evidence type="ECO:0000256" key="2">
    <source>
        <dbReference type="SAM" id="Phobius"/>
    </source>
</evidence>
<sequence length="279" mass="29390">MPPRRSRARERNSVLSRPEFISLNPQPLRGGGGGGGGGGPNRSSARRPSQLKHQTSQPGEEPTDSGSRDKKEPSKMPEEDCMQLNPSFKGIAMNSLLAIDISLSKRMGVCAYTTSSWGGCRSMVTLLALTGHGITWIIGTIVCLTRSNTLAGQEVLVNLLLALLVDIMTVAGLQRLVKRRGPWEMTPGFLDYIAMDVYSFPRRSREPGRHGLQVPAVPPGPGGAAAHPAGAVGLPGGPVQGAAGQAAPHRHALRLCAGHAPLQLDGDGVAVLEHLPGPH</sequence>
<gene>
    <name evidence="3" type="ORF">GSTENG00034669001</name>
</gene>